<dbReference type="RefSeq" id="WP_091483023.1">
    <property type="nucleotide sequence ID" value="NZ_FOTR01000003.1"/>
</dbReference>
<gene>
    <name evidence="1" type="ORF">SAMN04487943_103354</name>
</gene>
<dbReference type="GO" id="GO:0009143">
    <property type="term" value="P:nucleoside triphosphate catabolic process"/>
    <property type="evidence" value="ECO:0007669"/>
    <property type="project" value="InterPro"/>
</dbReference>
<dbReference type="PANTHER" id="PTHR46523:SF1">
    <property type="entry name" value="DCTP PYROPHOSPHATASE 1"/>
    <property type="match status" value="1"/>
</dbReference>
<dbReference type="Pfam" id="PF12643">
    <property type="entry name" value="MazG-like"/>
    <property type="match status" value="1"/>
</dbReference>
<dbReference type="Gene3D" id="1.10.287.1080">
    <property type="entry name" value="MazG-like"/>
    <property type="match status" value="1"/>
</dbReference>
<evidence type="ECO:0000313" key="2">
    <source>
        <dbReference type="Proteomes" id="UP000198565"/>
    </source>
</evidence>
<reference evidence="2" key="1">
    <citation type="submission" date="2016-10" db="EMBL/GenBank/DDBJ databases">
        <authorList>
            <person name="Varghese N."/>
            <person name="Submissions S."/>
        </authorList>
    </citation>
    <scope>NUCLEOTIDE SEQUENCE [LARGE SCALE GENOMIC DNA]</scope>
    <source>
        <strain evidence="2">CGMCC 1.4250</strain>
    </source>
</reference>
<dbReference type="OrthoDB" id="9791898at2"/>
<dbReference type="GO" id="GO:0047429">
    <property type="term" value="F:nucleoside triphosphate diphosphatase activity"/>
    <property type="evidence" value="ECO:0007669"/>
    <property type="project" value="InterPro"/>
</dbReference>
<dbReference type="PIRSF" id="PIRSF029826">
    <property type="entry name" value="UCP029826_pph"/>
    <property type="match status" value="1"/>
</dbReference>
<protein>
    <submittedName>
        <fullName evidence="1">NTP pyrophosphatase, house-cleaning of non-canonical NTPs</fullName>
    </submittedName>
</protein>
<sequence>MSEIEELIKEINKFRDDRDWRQFHNPKDLAISLSIEAAELLEDFQWKSSHAAVETNMENIKEEIADVMIYCLMITSDLGLDTKQLIREKLEKNAKKYPVEQS</sequence>
<proteinExistence type="predicted"/>
<dbReference type="STRING" id="334253.SAMN04487943_103354"/>
<accession>A0A1I4K4P3</accession>
<name>A0A1I4K4P3_9BACI</name>
<keyword evidence="2" id="KW-1185">Reference proteome</keyword>
<evidence type="ECO:0000313" key="1">
    <source>
        <dbReference type="EMBL" id="SFL73758.1"/>
    </source>
</evidence>
<dbReference type="EMBL" id="FOTR01000003">
    <property type="protein sequence ID" value="SFL73758.1"/>
    <property type="molecule type" value="Genomic_DNA"/>
</dbReference>
<dbReference type="SUPFAM" id="SSF101386">
    <property type="entry name" value="all-alpha NTP pyrophosphatases"/>
    <property type="match status" value="1"/>
</dbReference>
<dbReference type="PANTHER" id="PTHR46523">
    <property type="entry name" value="DCTP PYROPHOSPHATASE 1"/>
    <property type="match status" value="1"/>
</dbReference>
<dbReference type="InterPro" id="IPR025984">
    <property type="entry name" value="DCTPP"/>
</dbReference>
<organism evidence="1 2">
    <name type="scientific">Gracilibacillus orientalis</name>
    <dbReference type="NCBI Taxonomy" id="334253"/>
    <lineage>
        <taxon>Bacteria</taxon>
        <taxon>Bacillati</taxon>
        <taxon>Bacillota</taxon>
        <taxon>Bacilli</taxon>
        <taxon>Bacillales</taxon>
        <taxon>Bacillaceae</taxon>
        <taxon>Gracilibacillus</taxon>
    </lineage>
</organism>
<dbReference type="CDD" id="cd11537">
    <property type="entry name" value="NTP-PPase_RS21-C6_like"/>
    <property type="match status" value="1"/>
</dbReference>
<dbReference type="Proteomes" id="UP000198565">
    <property type="component" value="Unassembled WGS sequence"/>
</dbReference>
<dbReference type="AlphaFoldDB" id="A0A1I4K4P3"/>
<dbReference type="InterPro" id="IPR052555">
    <property type="entry name" value="dCTP_Pyrophosphatase"/>
</dbReference>